<dbReference type="InterPro" id="IPR002100">
    <property type="entry name" value="TF_MADSbox"/>
</dbReference>
<dbReference type="PRINTS" id="PR00404">
    <property type="entry name" value="MADSDOMAIN"/>
</dbReference>
<evidence type="ECO:0000256" key="2">
    <source>
        <dbReference type="ARBA" id="ARBA00023015"/>
    </source>
</evidence>
<dbReference type="Gene3D" id="3.40.1810.10">
    <property type="entry name" value="Transcription factor, MADS-box"/>
    <property type="match status" value="1"/>
</dbReference>
<dbReference type="EMBL" id="CP133614">
    <property type="protein sequence ID" value="WMV18076.1"/>
    <property type="molecule type" value="Genomic_DNA"/>
</dbReference>
<proteinExistence type="predicted"/>
<evidence type="ECO:0000256" key="3">
    <source>
        <dbReference type="ARBA" id="ARBA00023125"/>
    </source>
</evidence>
<dbReference type="GO" id="GO:0046983">
    <property type="term" value="F:protein dimerization activity"/>
    <property type="evidence" value="ECO:0007669"/>
    <property type="project" value="InterPro"/>
</dbReference>
<protein>
    <recommendedName>
        <fullName evidence="6">MADS-box domain-containing protein</fullName>
    </recommendedName>
</protein>
<name>A0AAF0Q734_SOLVR</name>
<dbReference type="InterPro" id="IPR036879">
    <property type="entry name" value="TF_MADSbox_sf"/>
</dbReference>
<dbReference type="Proteomes" id="UP001234989">
    <property type="component" value="Chromosome 3"/>
</dbReference>
<dbReference type="AlphaFoldDB" id="A0AAF0Q734"/>
<accession>A0AAF0Q734</accession>
<dbReference type="GO" id="GO:0005634">
    <property type="term" value="C:nucleus"/>
    <property type="evidence" value="ECO:0007669"/>
    <property type="project" value="UniProtKB-SubCell"/>
</dbReference>
<organism evidence="7 8">
    <name type="scientific">Solanum verrucosum</name>
    <dbReference type="NCBI Taxonomy" id="315347"/>
    <lineage>
        <taxon>Eukaryota</taxon>
        <taxon>Viridiplantae</taxon>
        <taxon>Streptophyta</taxon>
        <taxon>Embryophyta</taxon>
        <taxon>Tracheophyta</taxon>
        <taxon>Spermatophyta</taxon>
        <taxon>Magnoliopsida</taxon>
        <taxon>eudicotyledons</taxon>
        <taxon>Gunneridae</taxon>
        <taxon>Pentapetalae</taxon>
        <taxon>asterids</taxon>
        <taxon>lamiids</taxon>
        <taxon>Solanales</taxon>
        <taxon>Solanaceae</taxon>
        <taxon>Solanoideae</taxon>
        <taxon>Solaneae</taxon>
        <taxon>Solanum</taxon>
    </lineage>
</organism>
<dbReference type="PROSITE" id="PS50066">
    <property type="entry name" value="MADS_BOX_2"/>
    <property type="match status" value="1"/>
</dbReference>
<dbReference type="SUPFAM" id="SSF55455">
    <property type="entry name" value="SRF-like"/>
    <property type="match status" value="1"/>
</dbReference>
<keyword evidence="2" id="KW-0805">Transcription regulation</keyword>
<evidence type="ECO:0000256" key="4">
    <source>
        <dbReference type="ARBA" id="ARBA00023163"/>
    </source>
</evidence>
<reference evidence="7" key="1">
    <citation type="submission" date="2023-08" db="EMBL/GenBank/DDBJ databases">
        <title>A de novo genome assembly of Solanum verrucosum Schlechtendal, a Mexican diploid species geographically isolated from the other diploid A-genome species in potato relatives.</title>
        <authorList>
            <person name="Hosaka K."/>
        </authorList>
    </citation>
    <scope>NUCLEOTIDE SEQUENCE</scope>
    <source>
        <tissue evidence="7">Young leaves</tissue>
    </source>
</reference>
<keyword evidence="8" id="KW-1185">Reference proteome</keyword>
<evidence type="ECO:0000313" key="8">
    <source>
        <dbReference type="Proteomes" id="UP001234989"/>
    </source>
</evidence>
<evidence type="ECO:0000256" key="1">
    <source>
        <dbReference type="ARBA" id="ARBA00004123"/>
    </source>
</evidence>
<dbReference type="PANTHER" id="PTHR11945:SF824">
    <property type="entry name" value="MADS-BOX DOMAIN-CONTAINING PROTEIN"/>
    <property type="match status" value="1"/>
</dbReference>
<evidence type="ECO:0000313" key="7">
    <source>
        <dbReference type="EMBL" id="WMV18076.1"/>
    </source>
</evidence>
<sequence>MEGKKTAGRQKIPLEKIEKEAARYASFSKRRLSLYKKASELVRECDVDLGIFISSQTGKPYSFVHPTTNAVIDRFINPTTVDLGAQLVAAEARNKVIQYNDRLNEFDAREKAAKEKIRSMDQMNEARVRGWWEAMDQFNAVDITKFKEWLNTAEGLLNVQLKQLENGASSSVQSPPEDGSN</sequence>
<gene>
    <name evidence="7" type="ORF">MTR67_011461</name>
</gene>
<comment type="subcellular location">
    <subcellularLocation>
        <location evidence="1">Nucleus</location>
    </subcellularLocation>
</comment>
<dbReference type="Pfam" id="PF00319">
    <property type="entry name" value="SRF-TF"/>
    <property type="match status" value="1"/>
</dbReference>
<evidence type="ECO:0000259" key="6">
    <source>
        <dbReference type="PROSITE" id="PS50066"/>
    </source>
</evidence>
<evidence type="ECO:0000256" key="5">
    <source>
        <dbReference type="ARBA" id="ARBA00023242"/>
    </source>
</evidence>
<dbReference type="GO" id="GO:0000978">
    <property type="term" value="F:RNA polymerase II cis-regulatory region sequence-specific DNA binding"/>
    <property type="evidence" value="ECO:0007669"/>
    <property type="project" value="TreeGrafter"/>
</dbReference>
<dbReference type="SMART" id="SM00432">
    <property type="entry name" value="MADS"/>
    <property type="match status" value="1"/>
</dbReference>
<keyword evidence="3" id="KW-0238">DNA-binding</keyword>
<dbReference type="PANTHER" id="PTHR11945">
    <property type="entry name" value="MADS BOX PROTEIN"/>
    <property type="match status" value="1"/>
</dbReference>
<keyword evidence="4" id="KW-0804">Transcription</keyword>
<keyword evidence="5" id="KW-0539">Nucleus</keyword>
<dbReference type="GO" id="GO:0000981">
    <property type="term" value="F:DNA-binding transcription factor activity, RNA polymerase II-specific"/>
    <property type="evidence" value="ECO:0007669"/>
    <property type="project" value="TreeGrafter"/>
</dbReference>
<feature type="domain" description="MADS-box" evidence="6">
    <location>
        <begin position="7"/>
        <end position="67"/>
    </location>
</feature>